<evidence type="ECO:0000313" key="9">
    <source>
        <dbReference type="Proteomes" id="UP000777935"/>
    </source>
</evidence>
<keyword evidence="6 7" id="KW-0472">Membrane</keyword>
<keyword evidence="4 7" id="KW-0812">Transmembrane</keyword>
<evidence type="ECO:0000256" key="4">
    <source>
        <dbReference type="ARBA" id="ARBA00022692"/>
    </source>
</evidence>
<dbReference type="InterPro" id="IPR002191">
    <property type="entry name" value="Bac_export_3"/>
</dbReference>
<dbReference type="PANTHER" id="PTHR34040">
    <property type="entry name" value="FLAGELLAR BIOSYNTHETIC PROTEIN FLIQ"/>
    <property type="match status" value="1"/>
</dbReference>
<evidence type="ECO:0000256" key="2">
    <source>
        <dbReference type="ARBA" id="ARBA00006156"/>
    </source>
</evidence>
<sequence length="89" mass="9346">MEYSDILVTVTNALGIFMTIVLPPLAAALAVGLIVGVLQAATQIQDQTLPQTVKLFVVIGVFASLAGSIFYPLTKFAEAMFGGFPSMVP</sequence>
<dbReference type="PRINTS" id="PR00952">
    <property type="entry name" value="TYPE3IMQPROT"/>
</dbReference>
<feature type="transmembrane region" description="Helical" evidence="7">
    <location>
        <begin position="53"/>
        <end position="73"/>
    </location>
</feature>
<evidence type="ECO:0000256" key="3">
    <source>
        <dbReference type="ARBA" id="ARBA00022475"/>
    </source>
</evidence>
<keyword evidence="8" id="KW-0966">Cell projection</keyword>
<proteinExistence type="inferred from homology"/>
<keyword evidence="8" id="KW-0282">Flagellum</keyword>
<comment type="caution">
    <text evidence="8">The sequence shown here is derived from an EMBL/GenBank/DDBJ whole genome shotgun (WGS) entry which is preliminary data.</text>
</comment>
<dbReference type="PANTHER" id="PTHR34040:SF7">
    <property type="entry name" value="SURFACE PRESENTATION OF ANTIGENS PROTEIN SPAQ"/>
    <property type="match status" value="1"/>
</dbReference>
<comment type="similarity">
    <text evidence="2">Belongs to the FliQ/MopD/SpaQ family.</text>
</comment>
<evidence type="ECO:0000313" key="8">
    <source>
        <dbReference type="EMBL" id="NSX56757.1"/>
    </source>
</evidence>
<comment type="subcellular location">
    <subcellularLocation>
        <location evidence="1">Cell membrane</location>
        <topology evidence="1">Multi-pass membrane protein</topology>
    </subcellularLocation>
</comment>
<feature type="transmembrane region" description="Helical" evidence="7">
    <location>
        <begin position="20"/>
        <end position="41"/>
    </location>
</feature>
<gene>
    <name evidence="8" type="ORF">HRQ87_18395</name>
</gene>
<evidence type="ECO:0000256" key="7">
    <source>
        <dbReference type="SAM" id="Phobius"/>
    </source>
</evidence>
<accession>A0ABX2IV20</accession>
<keyword evidence="5 7" id="KW-1133">Transmembrane helix</keyword>
<reference evidence="8 9" key="1">
    <citation type="submission" date="2020-06" db="EMBL/GenBank/DDBJ databases">
        <title>Sulfitobacter algicola sp. nov., isolated from green algae.</title>
        <authorList>
            <person name="Wang C."/>
        </authorList>
    </citation>
    <scope>NUCLEOTIDE SEQUENCE [LARGE SCALE GENOMIC DNA]</scope>
    <source>
        <strain evidence="8 9">1151</strain>
    </source>
</reference>
<keyword evidence="9" id="KW-1185">Reference proteome</keyword>
<keyword evidence="8" id="KW-0969">Cilium</keyword>
<dbReference type="RefSeq" id="WP_174139909.1">
    <property type="nucleotide sequence ID" value="NZ_JABUFE010000018.1"/>
</dbReference>
<name>A0ABX2IV20_9RHOB</name>
<protein>
    <submittedName>
        <fullName evidence="8">Flagellar biosynthetic protein FliQ</fullName>
    </submittedName>
</protein>
<keyword evidence="3" id="KW-1003">Cell membrane</keyword>
<dbReference type="EMBL" id="JABUFE010000018">
    <property type="protein sequence ID" value="NSX56757.1"/>
    <property type="molecule type" value="Genomic_DNA"/>
</dbReference>
<evidence type="ECO:0000256" key="5">
    <source>
        <dbReference type="ARBA" id="ARBA00022989"/>
    </source>
</evidence>
<dbReference type="Pfam" id="PF01313">
    <property type="entry name" value="Bac_export_3"/>
    <property type="match status" value="1"/>
</dbReference>
<organism evidence="8 9">
    <name type="scientific">Parasulfitobacter algicola</name>
    <dbReference type="NCBI Taxonomy" id="2614809"/>
    <lineage>
        <taxon>Bacteria</taxon>
        <taxon>Pseudomonadati</taxon>
        <taxon>Pseudomonadota</taxon>
        <taxon>Alphaproteobacteria</taxon>
        <taxon>Rhodobacterales</taxon>
        <taxon>Roseobacteraceae</taxon>
        <taxon>Parasulfitobacter</taxon>
    </lineage>
</organism>
<dbReference type="Proteomes" id="UP000777935">
    <property type="component" value="Unassembled WGS sequence"/>
</dbReference>
<evidence type="ECO:0000256" key="1">
    <source>
        <dbReference type="ARBA" id="ARBA00004651"/>
    </source>
</evidence>
<evidence type="ECO:0000256" key="6">
    <source>
        <dbReference type="ARBA" id="ARBA00023136"/>
    </source>
</evidence>